<sequence length="554" mass="63583">MMLYPIILLTCTLAISQGGTRISVYYPRTWLASRHRFKFPPYFTRLDMAVFADWTSSTPTLKAWDYVKTANYEVPRYVREGFWMPDAMKYLCVPEAKRKSFADFIDAFTFEDYEKDPQNSIRQQFTLSGKYYDKGYFTLLEFLLNICKCLRKESPDKHCPNPCWKPNVCKDDPDSTGVCRVVRNPQQRQNIHYRLRSKLGDVYDFDYHCECKENYLFNSTTKKCLPKPPECDHTKCNNGGICEPVPEHKRNRMTYNFICHCPPAWSGIMCEEPRDPCKEAYHLCGAHLCYRDPRNTVKGYACACPPGTRGESLSSPGCVNVNECKELTDPCLNGGVCVDRRPSENTVPDKAGQAFGYACICKYGYAGERCERPPPKLYWSGWSMWSKCSASCGVGFHVRYRKCPLVGRCVGSATQTGRCLGPVAFCADSAGDQPVDEPSFGSRIVNGWGIGWTESEDRVLNDAFYWSETEDGWPNLYYKRRGFDFGDILYWTQLTELSRTWSLRQIAIFFGFLLAMCCIPLFYIVVSIVKKIKAWIRMLRTHGTEDENNAATRM</sequence>
<keyword evidence="5" id="KW-0472">Membrane</keyword>
<feature type="domain" description="EGF-like" evidence="7">
    <location>
        <begin position="227"/>
        <end position="271"/>
    </location>
</feature>
<feature type="disulfide bond" evidence="4">
    <location>
        <begin position="261"/>
        <end position="270"/>
    </location>
</feature>
<dbReference type="Pfam" id="PF00090">
    <property type="entry name" value="TSP_1"/>
    <property type="match status" value="1"/>
</dbReference>
<evidence type="ECO:0000256" key="4">
    <source>
        <dbReference type="PROSITE-ProRule" id="PRU00076"/>
    </source>
</evidence>
<keyword evidence="6" id="KW-0732">Signal</keyword>
<feature type="domain" description="EGF-like" evidence="7">
    <location>
        <begin position="320"/>
        <end position="371"/>
    </location>
</feature>
<dbReference type="PROSITE" id="PS00022">
    <property type="entry name" value="EGF_1"/>
    <property type="match status" value="2"/>
</dbReference>
<keyword evidence="3 4" id="KW-1015">Disulfide bond</keyword>
<evidence type="ECO:0000313" key="9">
    <source>
        <dbReference type="Proteomes" id="UP001497525"/>
    </source>
</evidence>
<gene>
    <name evidence="8" type="ORF">CDAUBV1_LOCUS4376</name>
</gene>
<evidence type="ECO:0000256" key="3">
    <source>
        <dbReference type="ARBA" id="ARBA00023157"/>
    </source>
</evidence>
<keyword evidence="1 4" id="KW-0245">EGF-like domain</keyword>
<name>A0AAV2T607_CALDB</name>
<evidence type="ECO:0000256" key="5">
    <source>
        <dbReference type="SAM" id="Phobius"/>
    </source>
</evidence>
<evidence type="ECO:0000256" key="1">
    <source>
        <dbReference type="ARBA" id="ARBA00022536"/>
    </source>
</evidence>
<dbReference type="InterPro" id="IPR001881">
    <property type="entry name" value="EGF-like_Ca-bd_dom"/>
</dbReference>
<evidence type="ECO:0000313" key="8">
    <source>
        <dbReference type="EMBL" id="CAL5131835.1"/>
    </source>
</evidence>
<dbReference type="SMART" id="SM00179">
    <property type="entry name" value="EGF_CA"/>
    <property type="match status" value="1"/>
</dbReference>
<feature type="transmembrane region" description="Helical" evidence="5">
    <location>
        <begin position="506"/>
        <end position="529"/>
    </location>
</feature>
<evidence type="ECO:0000259" key="7">
    <source>
        <dbReference type="PROSITE" id="PS50026"/>
    </source>
</evidence>
<dbReference type="SUPFAM" id="SSF82895">
    <property type="entry name" value="TSP-1 type 1 repeat"/>
    <property type="match status" value="1"/>
</dbReference>
<dbReference type="InterPro" id="IPR036383">
    <property type="entry name" value="TSP1_rpt_sf"/>
</dbReference>
<feature type="signal peptide" evidence="6">
    <location>
        <begin position="1"/>
        <end position="18"/>
    </location>
</feature>
<keyword evidence="5" id="KW-0812">Transmembrane</keyword>
<dbReference type="SMART" id="SM00209">
    <property type="entry name" value="TSP1"/>
    <property type="match status" value="1"/>
</dbReference>
<dbReference type="SMART" id="SM00181">
    <property type="entry name" value="EGF"/>
    <property type="match status" value="3"/>
</dbReference>
<dbReference type="InterPro" id="IPR051022">
    <property type="entry name" value="Notch_Cell-Fate_Det"/>
</dbReference>
<comment type="caution">
    <text evidence="8">The sequence shown here is derived from an EMBL/GenBank/DDBJ whole genome shotgun (WGS) entry which is preliminary data.</text>
</comment>
<dbReference type="AlphaFoldDB" id="A0AAV2T607"/>
<dbReference type="PROSITE" id="PS50092">
    <property type="entry name" value="TSP1"/>
    <property type="match status" value="1"/>
</dbReference>
<dbReference type="CDD" id="cd00054">
    <property type="entry name" value="EGF_CA"/>
    <property type="match status" value="1"/>
</dbReference>
<keyword evidence="2" id="KW-0677">Repeat</keyword>
<proteinExistence type="predicted"/>
<dbReference type="SUPFAM" id="SSF57196">
    <property type="entry name" value="EGF/Laminin"/>
    <property type="match status" value="2"/>
</dbReference>
<accession>A0AAV2T607</accession>
<dbReference type="InterPro" id="IPR000742">
    <property type="entry name" value="EGF"/>
</dbReference>
<feature type="disulfide bond" evidence="4">
    <location>
        <begin position="361"/>
        <end position="370"/>
    </location>
</feature>
<feature type="chain" id="PRO_5043875690" description="EGF-like domain-containing protein" evidence="6">
    <location>
        <begin position="19"/>
        <end position="554"/>
    </location>
</feature>
<dbReference type="Gene3D" id="2.20.100.10">
    <property type="entry name" value="Thrombospondin type-1 (TSP1) repeat"/>
    <property type="match status" value="1"/>
</dbReference>
<reference evidence="8" key="1">
    <citation type="submission" date="2024-06" db="EMBL/GenBank/DDBJ databases">
        <authorList>
            <person name="Liu X."/>
            <person name="Lenzi L."/>
            <person name="Haldenby T S."/>
            <person name="Uol C."/>
        </authorList>
    </citation>
    <scope>NUCLEOTIDE SEQUENCE</scope>
</reference>
<protein>
    <recommendedName>
        <fullName evidence="7">EGF-like domain-containing protein</fullName>
    </recommendedName>
</protein>
<organism evidence="8 9">
    <name type="scientific">Calicophoron daubneyi</name>
    <name type="common">Rumen fluke</name>
    <name type="synonym">Paramphistomum daubneyi</name>
    <dbReference type="NCBI Taxonomy" id="300641"/>
    <lineage>
        <taxon>Eukaryota</taxon>
        <taxon>Metazoa</taxon>
        <taxon>Spiralia</taxon>
        <taxon>Lophotrochozoa</taxon>
        <taxon>Platyhelminthes</taxon>
        <taxon>Trematoda</taxon>
        <taxon>Digenea</taxon>
        <taxon>Plagiorchiida</taxon>
        <taxon>Pronocephalata</taxon>
        <taxon>Paramphistomoidea</taxon>
        <taxon>Paramphistomidae</taxon>
        <taxon>Calicophoron</taxon>
    </lineage>
</organism>
<dbReference type="InterPro" id="IPR000884">
    <property type="entry name" value="TSP1_rpt"/>
</dbReference>
<dbReference type="Proteomes" id="UP001497525">
    <property type="component" value="Unassembled WGS sequence"/>
</dbReference>
<comment type="caution">
    <text evidence="4">Lacks conserved residue(s) required for the propagation of feature annotation.</text>
</comment>
<keyword evidence="5" id="KW-1133">Transmembrane helix</keyword>
<evidence type="ECO:0000256" key="2">
    <source>
        <dbReference type="ARBA" id="ARBA00022737"/>
    </source>
</evidence>
<dbReference type="GO" id="GO:0005509">
    <property type="term" value="F:calcium ion binding"/>
    <property type="evidence" value="ECO:0007669"/>
    <property type="project" value="InterPro"/>
</dbReference>
<dbReference type="Gene3D" id="2.10.25.10">
    <property type="entry name" value="Laminin"/>
    <property type="match status" value="2"/>
</dbReference>
<dbReference type="PROSITE" id="PS01186">
    <property type="entry name" value="EGF_2"/>
    <property type="match status" value="1"/>
</dbReference>
<evidence type="ECO:0000256" key="6">
    <source>
        <dbReference type="SAM" id="SignalP"/>
    </source>
</evidence>
<dbReference type="PROSITE" id="PS50026">
    <property type="entry name" value="EGF_3"/>
    <property type="match status" value="2"/>
</dbReference>
<dbReference type="PANTHER" id="PTHR24049">
    <property type="entry name" value="CRUMBS FAMILY MEMBER"/>
    <property type="match status" value="1"/>
</dbReference>
<dbReference type="EMBL" id="CAXLJL010000110">
    <property type="protein sequence ID" value="CAL5131835.1"/>
    <property type="molecule type" value="Genomic_DNA"/>
</dbReference>